<protein>
    <recommendedName>
        <fullName evidence="3">Protein kinase domain-containing protein</fullName>
    </recommendedName>
</protein>
<evidence type="ECO:0000313" key="1">
    <source>
        <dbReference type="EMBL" id="EJW72327.1"/>
    </source>
</evidence>
<dbReference type="EMBL" id="ADBV01016414">
    <property type="protein sequence ID" value="EJW72327.1"/>
    <property type="molecule type" value="Genomic_DNA"/>
</dbReference>
<sequence length="51" mass="5934">DMLIGLNGKAAKMIFLVDFGMCRTYIRRNTNGSLTIRPQREKVFVRGILRY</sequence>
<name>J9E5S4_WUCBA</name>
<reference evidence="2" key="1">
    <citation type="submission" date="2012-08" db="EMBL/GenBank/DDBJ databases">
        <title>The Genome Sequence of Wuchereria bancrofti.</title>
        <authorList>
            <person name="Nutman T.B."/>
            <person name="Fink D.L."/>
            <person name="Russ C."/>
            <person name="Young S."/>
            <person name="Zeng Q."/>
            <person name="Koehrsen M."/>
            <person name="Alvarado L."/>
            <person name="Berlin A."/>
            <person name="Chapman S.B."/>
            <person name="Chen Z."/>
            <person name="Freedman E."/>
            <person name="Gellesch M."/>
            <person name="Goldberg J."/>
            <person name="Griggs A."/>
            <person name="Gujja S."/>
            <person name="Heilman E.R."/>
            <person name="Heiman D."/>
            <person name="Hepburn T."/>
            <person name="Howarth C."/>
            <person name="Jen D."/>
            <person name="Larson L."/>
            <person name="Lewis B."/>
            <person name="Mehta T."/>
            <person name="Park D."/>
            <person name="Pearson M."/>
            <person name="Roberts A."/>
            <person name="Saif S."/>
            <person name="Shea T."/>
            <person name="Shenoy N."/>
            <person name="Sisk P."/>
            <person name="Stolte C."/>
            <person name="Sykes S."/>
            <person name="Walk T."/>
            <person name="White J."/>
            <person name="Yandava C."/>
            <person name="Haas B."/>
            <person name="Henn M.R."/>
            <person name="Nusbaum C."/>
            <person name="Birren B."/>
        </authorList>
    </citation>
    <scope>NUCLEOTIDE SEQUENCE [LARGE SCALE GENOMIC DNA]</scope>
    <source>
        <strain evidence="2">NA</strain>
    </source>
</reference>
<accession>J9E5S4</accession>
<gene>
    <name evidence="1" type="ORF">WUBG_16767</name>
</gene>
<evidence type="ECO:0000313" key="2">
    <source>
        <dbReference type="Proteomes" id="UP000004810"/>
    </source>
</evidence>
<comment type="caution">
    <text evidence="1">The sequence shown here is derived from an EMBL/GenBank/DDBJ whole genome shotgun (WGS) entry which is preliminary data.</text>
</comment>
<proteinExistence type="predicted"/>
<dbReference type="AlphaFoldDB" id="J9E5S4"/>
<evidence type="ECO:0008006" key="3">
    <source>
        <dbReference type="Google" id="ProtNLM"/>
    </source>
</evidence>
<organism evidence="1 2">
    <name type="scientific">Wuchereria bancrofti</name>
    <dbReference type="NCBI Taxonomy" id="6293"/>
    <lineage>
        <taxon>Eukaryota</taxon>
        <taxon>Metazoa</taxon>
        <taxon>Ecdysozoa</taxon>
        <taxon>Nematoda</taxon>
        <taxon>Chromadorea</taxon>
        <taxon>Rhabditida</taxon>
        <taxon>Spirurina</taxon>
        <taxon>Spiruromorpha</taxon>
        <taxon>Filarioidea</taxon>
        <taxon>Onchocercidae</taxon>
        <taxon>Wuchereria</taxon>
    </lineage>
</organism>
<dbReference type="Proteomes" id="UP000004810">
    <property type="component" value="Unassembled WGS sequence"/>
</dbReference>
<feature type="non-terminal residue" evidence="1">
    <location>
        <position position="1"/>
    </location>
</feature>